<feature type="region of interest" description="Disordered" evidence="1">
    <location>
        <begin position="1"/>
        <end position="85"/>
    </location>
</feature>
<feature type="compositionally biased region" description="Basic and acidic residues" evidence="1">
    <location>
        <begin position="32"/>
        <end position="43"/>
    </location>
</feature>
<evidence type="ECO:0008006" key="4">
    <source>
        <dbReference type="Google" id="ProtNLM"/>
    </source>
</evidence>
<proteinExistence type="predicted"/>
<accession>A0A165YHI9</accession>
<feature type="compositionally biased region" description="Polar residues" evidence="1">
    <location>
        <begin position="76"/>
        <end position="85"/>
    </location>
</feature>
<gene>
    <name evidence="2" type="ORF">FIBSPDRAFT_963864</name>
</gene>
<sequence length="284" mass="31491">MSTSHRTPHTWVSRTSPTDIPTAQRIPLYRAATDDDPRGEREHTGRHRSSSFVARSGVPASPDHRSYVPIPRPHSRPSSFASSPPNCACGTRRLCIGCITQGPDDIDERNVASSSYQGHDAYRSPSRPYRNSISDYLSGMDIDVHDSHGSYDDLSDAGSGAEWMDEERRCQWGDGACGHVFSLSRTQGQSSLVTVIKSHLDEVHPEISTKDARGKYLCRWDGCRDTLATVTSVARHILTGKKHLDFGVPCPDCHMGSFRKDSLNIHRKRQSCKARKTSKDGLSE</sequence>
<protein>
    <recommendedName>
        <fullName evidence="4">C2H2-type domain-containing protein</fullName>
    </recommendedName>
</protein>
<evidence type="ECO:0000256" key="1">
    <source>
        <dbReference type="SAM" id="MobiDB-lite"/>
    </source>
</evidence>
<feature type="compositionally biased region" description="Polar residues" evidence="1">
    <location>
        <begin position="1"/>
        <end position="21"/>
    </location>
</feature>
<name>A0A165YHI9_9AGAM</name>
<evidence type="ECO:0000313" key="2">
    <source>
        <dbReference type="EMBL" id="KZP09565.1"/>
    </source>
</evidence>
<keyword evidence="3" id="KW-1185">Reference proteome</keyword>
<reference evidence="2 3" key="1">
    <citation type="journal article" date="2016" name="Mol. Biol. Evol.">
        <title>Comparative Genomics of Early-Diverging Mushroom-Forming Fungi Provides Insights into the Origins of Lignocellulose Decay Capabilities.</title>
        <authorList>
            <person name="Nagy L.G."/>
            <person name="Riley R."/>
            <person name="Tritt A."/>
            <person name="Adam C."/>
            <person name="Daum C."/>
            <person name="Floudas D."/>
            <person name="Sun H."/>
            <person name="Yadav J.S."/>
            <person name="Pangilinan J."/>
            <person name="Larsson K.H."/>
            <person name="Matsuura K."/>
            <person name="Barry K."/>
            <person name="Labutti K."/>
            <person name="Kuo R."/>
            <person name="Ohm R.A."/>
            <person name="Bhattacharya S.S."/>
            <person name="Shirouzu T."/>
            <person name="Yoshinaga Y."/>
            <person name="Martin F.M."/>
            <person name="Grigoriev I.V."/>
            <person name="Hibbett D.S."/>
        </authorList>
    </citation>
    <scope>NUCLEOTIDE SEQUENCE [LARGE SCALE GENOMIC DNA]</scope>
    <source>
        <strain evidence="2 3">CBS 109695</strain>
    </source>
</reference>
<dbReference type="EMBL" id="KV417697">
    <property type="protein sequence ID" value="KZP09565.1"/>
    <property type="molecule type" value="Genomic_DNA"/>
</dbReference>
<evidence type="ECO:0000313" key="3">
    <source>
        <dbReference type="Proteomes" id="UP000076532"/>
    </source>
</evidence>
<dbReference type="AlphaFoldDB" id="A0A165YHI9"/>
<dbReference type="Proteomes" id="UP000076532">
    <property type="component" value="Unassembled WGS sequence"/>
</dbReference>
<dbReference type="OrthoDB" id="3196783at2759"/>
<organism evidence="2 3">
    <name type="scientific">Athelia psychrophila</name>
    <dbReference type="NCBI Taxonomy" id="1759441"/>
    <lineage>
        <taxon>Eukaryota</taxon>
        <taxon>Fungi</taxon>
        <taxon>Dikarya</taxon>
        <taxon>Basidiomycota</taxon>
        <taxon>Agaricomycotina</taxon>
        <taxon>Agaricomycetes</taxon>
        <taxon>Agaricomycetidae</taxon>
        <taxon>Atheliales</taxon>
        <taxon>Atheliaceae</taxon>
        <taxon>Athelia</taxon>
    </lineage>
</organism>